<keyword evidence="1" id="KW-0812">Transmembrane</keyword>
<name>A0A0F8A412_9HYPO</name>
<organism evidence="2 3">
    <name type="scientific">Hirsutella minnesotensis 3608</name>
    <dbReference type="NCBI Taxonomy" id="1043627"/>
    <lineage>
        <taxon>Eukaryota</taxon>
        <taxon>Fungi</taxon>
        <taxon>Dikarya</taxon>
        <taxon>Ascomycota</taxon>
        <taxon>Pezizomycotina</taxon>
        <taxon>Sordariomycetes</taxon>
        <taxon>Hypocreomycetidae</taxon>
        <taxon>Hypocreales</taxon>
        <taxon>Ophiocordycipitaceae</taxon>
        <taxon>Hirsutella</taxon>
    </lineage>
</organism>
<dbReference type="Proteomes" id="UP000054481">
    <property type="component" value="Unassembled WGS sequence"/>
</dbReference>
<keyword evidence="3" id="KW-1185">Reference proteome</keyword>
<dbReference type="AlphaFoldDB" id="A0A0F8A412"/>
<gene>
    <name evidence="2" type="ORF">HIM_07849</name>
</gene>
<feature type="transmembrane region" description="Helical" evidence="1">
    <location>
        <begin position="20"/>
        <end position="41"/>
    </location>
</feature>
<evidence type="ECO:0000256" key="1">
    <source>
        <dbReference type="SAM" id="Phobius"/>
    </source>
</evidence>
<feature type="transmembrane region" description="Helical" evidence="1">
    <location>
        <begin position="53"/>
        <end position="77"/>
    </location>
</feature>
<evidence type="ECO:0000313" key="3">
    <source>
        <dbReference type="Proteomes" id="UP000054481"/>
    </source>
</evidence>
<keyword evidence="1" id="KW-1133">Transmembrane helix</keyword>
<dbReference type="EMBL" id="KQ030542">
    <property type="protein sequence ID" value="KJZ72774.1"/>
    <property type="molecule type" value="Genomic_DNA"/>
</dbReference>
<proteinExistence type="predicted"/>
<sequence>MIILPLPDLADLLDWGDPSWLAALWYAAAAAAAAAATTIATDAAAAAGWLQKLPLLLAGCKSCLCCWLVAKAALLFYP</sequence>
<protein>
    <submittedName>
        <fullName evidence="2">Uncharacterized protein</fullName>
    </submittedName>
</protein>
<keyword evidence="1" id="KW-0472">Membrane</keyword>
<evidence type="ECO:0000313" key="2">
    <source>
        <dbReference type="EMBL" id="KJZ72774.1"/>
    </source>
</evidence>
<reference evidence="2 3" key="1">
    <citation type="journal article" date="2014" name="Genome Biol. Evol.">
        <title>Comparative genomics and transcriptomics analyses reveal divergent lifestyle features of nematode endoparasitic fungus Hirsutella minnesotensis.</title>
        <authorList>
            <person name="Lai Y."/>
            <person name="Liu K."/>
            <person name="Zhang X."/>
            <person name="Zhang X."/>
            <person name="Li K."/>
            <person name="Wang N."/>
            <person name="Shu C."/>
            <person name="Wu Y."/>
            <person name="Wang C."/>
            <person name="Bushley K.E."/>
            <person name="Xiang M."/>
            <person name="Liu X."/>
        </authorList>
    </citation>
    <scope>NUCLEOTIDE SEQUENCE [LARGE SCALE GENOMIC DNA]</scope>
    <source>
        <strain evidence="2 3">3608</strain>
    </source>
</reference>
<accession>A0A0F8A412</accession>